<proteinExistence type="predicted"/>
<dbReference type="Proteomes" id="UP000598360">
    <property type="component" value="Unassembled WGS sequence"/>
</dbReference>
<dbReference type="PANTHER" id="PTHR43767">
    <property type="entry name" value="LONG-CHAIN-FATTY-ACID--COA LIGASE"/>
    <property type="match status" value="1"/>
</dbReference>
<name>A0A929FXP8_9PSEU</name>
<dbReference type="Pfam" id="PF00501">
    <property type="entry name" value="AMP-binding"/>
    <property type="match status" value="1"/>
</dbReference>
<sequence>MPTDRVLQPLPVPQGEAALDILPALRRALSGDGPALLPVPAGGTAGAGPADDPAAQLGAGESLGPGEDDPDDPTTLVVATSGSTGAAKGVLLSTGALRSSAEATHRHLGGPGHWLLAMPAQHIAGIQVLVRSITAGSTPHAVDTSDGFRPDRFTDAAQRCLAADSAHYTALVPTQLGRLLDDPAGLDALRRFDAVLLGGAATPPALLQRARDTGVQVVTTYGMSETAGGCVYDGTPLDIARVRIEADTPDPAVAEDPATTGRVLLSGPMLARGYRGRPADPAFARGWFRTGDLGALRDGTLEVLGRADDVIISGGLNIAPLPVEQVLVAQRGVREACVLGVPDPEWGQAVVAAVVPADPDAPPSAEALRGAVRERAPAAAPKHVEFLSALPLRGPGKPDRKALTELVRSRLESGTG</sequence>
<dbReference type="InterPro" id="IPR020845">
    <property type="entry name" value="AMP-binding_CS"/>
</dbReference>
<dbReference type="NCBIfam" id="NF005877">
    <property type="entry name" value="PRK07824.1"/>
    <property type="match status" value="1"/>
</dbReference>
<accession>A0A929FXP8</accession>
<dbReference type="PROSITE" id="PS00455">
    <property type="entry name" value="AMP_BINDING"/>
    <property type="match status" value="1"/>
</dbReference>
<dbReference type="Pfam" id="PF13193">
    <property type="entry name" value="AMP-binding_C"/>
    <property type="match status" value="1"/>
</dbReference>
<keyword evidence="5" id="KW-1185">Reference proteome</keyword>
<dbReference type="Gene3D" id="3.40.50.12780">
    <property type="entry name" value="N-terminal domain of ligase-like"/>
    <property type="match status" value="1"/>
</dbReference>
<comment type="caution">
    <text evidence="4">The sequence shown here is derived from an EMBL/GenBank/DDBJ whole genome shotgun (WGS) entry which is preliminary data.</text>
</comment>
<dbReference type="Gene3D" id="3.30.300.30">
    <property type="match status" value="1"/>
</dbReference>
<feature type="region of interest" description="Disordered" evidence="1">
    <location>
        <begin position="36"/>
        <end position="74"/>
    </location>
</feature>
<gene>
    <name evidence="4" type="ORF">IQ251_10645</name>
</gene>
<feature type="domain" description="AMP-binding enzyme C-terminal" evidence="3">
    <location>
        <begin position="323"/>
        <end position="397"/>
    </location>
</feature>
<reference evidence="4" key="1">
    <citation type="submission" date="2020-10" db="EMBL/GenBank/DDBJ databases">
        <title>Diversity and distribution of actinomycetes associated with coral in the coast of Hainan.</title>
        <authorList>
            <person name="Li F."/>
        </authorList>
    </citation>
    <scope>NUCLEOTIDE SEQUENCE</scope>
    <source>
        <strain evidence="4">HNM0983</strain>
    </source>
</reference>
<feature type="compositionally biased region" description="Low complexity" evidence="1">
    <location>
        <begin position="36"/>
        <end position="60"/>
    </location>
</feature>
<dbReference type="InterPro" id="IPR042099">
    <property type="entry name" value="ANL_N_sf"/>
</dbReference>
<dbReference type="InterPro" id="IPR025110">
    <property type="entry name" value="AMP-bd_C"/>
</dbReference>
<dbReference type="SUPFAM" id="SSF56801">
    <property type="entry name" value="Acetyl-CoA synthetase-like"/>
    <property type="match status" value="1"/>
</dbReference>
<evidence type="ECO:0000259" key="2">
    <source>
        <dbReference type="Pfam" id="PF00501"/>
    </source>
</evidence>
<protein>
    <submittedName>
        <fullName evidence="4">AMP-binding protein</fullName>
    </submittedName>
</protein>
<dbReference type="PANTHER" id="PTHR43767:SF1">
    <property type="entry name" value="NONRIBOSOMAL PEPTIDE SYNTHASE PES1 (EUROFUNG)-RELATED"/>
    <property type="match status" value="1"/>
</dbReference>
<dbReference type="InterPro" id="IPR050237">
    <property type="entry name" value="ATP-dep_AMP-bd_enzyme"/>
</dbReference>
<dbReference type="InterPro" id="IPR045851">
    <property type="entry name" value="AMP-bd_C_sf"/>
</dbReference>
<dbReference type="AlphaFoldDB" id="A0A929FXP8"/>
<dbReference type="InterPro" id="IPR000873">
    <property type="entry name" value="AMP-dep_synth/lig_dom"/>
</dbReference>
<evidence type="ECO:0000313" key="5">
    <source>
        <dbReference type="Proteomes" id="UP000598360"/>
    </source>
</evidence>
<feature type="domain" description="AMP-dependent synthetase/ligase" evidence="2">
    <location>
        <begin position="67"/>
        <end position="274"/>
    </location>
</feature>
<dbReference type="GO" id="GO:0016878">
    <property type="term" value="F:acid-thiol ligase activity"/>
    <property type="evidence" value="ECO:0007669"/>
    <property type="project" value="UniProtKB-ARBA"/>
</dbReference>
<evidence type="ECO:0000313" key="4">
    <source>
        <dbReference type="EMBL" id="MBE9374901.1"/>
    </source>
</evidence>
<evidence type="ECO:0000259" key="3">
    <source>
        <dbReference type="Pfam" id="PF13193"/>
    </source>
</evidence>
<evidence type="ECO:0000256" key="1">
    <source>
        <dbReference type="SAM" id="MobiDB-lite"/>
    </source>
</evidence>
<dbReference type="RefSeq" id="WP_193928325.1">
    <property type="nucleotide sequence ID" value="NZ_JADEYC010000015.1"/>
</dbReference>
<dbReference type="EMBL" id="JADEYC010000015">
    <property type="protein sequence ID" value="MBE9374901.1"/>
    <property type="molecule type" value="Genomic_DNA"/>
</dbReference>
<organism evidence="4 5">
    <name type="scientific">Saccharopolyspora montiporae</name>
    <dbReference type="NCBI Taxonomy" id="2781240"/>
    <lineage>
        <taxon>Bacteria</taxon>
        <taxon>Bacillati</taxon>
        <taxon>Actinomycetota</taxon>
        <taxon>Actinomycetes</taxon>
        <taxon>Pseudonocardiales</taxon>
        <taxon>Pseudonocardiaceae</taxon>
        <taxon>Saccharopolyspora</taxon>
    </lineage>
</organism>